<accession>A0A9Q2XGC8</accession>
<dbReference type="RefSeq" id="WP_217974199.1">
    <property type="nucleotide sequence ID" value="NZ_JAHTBI010000015.1"/>
</dbReference>
<organism evidence="1 2">
    <name type="scientific">Pseudomonas aegrilactucae</name>
    <dbReference type="NCBI Taxonomy" id="2854028"/>
    <lineage>
        <taxon>Bacteria</taxon>
        <taxon>Pseudomonadati</taxon>
        <taxon>Pseudomonadota</taxon>
        <taxon>Gammaproteobacteria</taxon>
        <taxon>Pseudomonadales</taxon>
        <taxon>Pseudomonadaceae</taxon>
        <taxon>Pseudomonas</taxon>
    </lineage>
</organism>
<evidence type="ECO:0000313" key="1">
    <source>
        <dbReference type="EMBL" id="MBV6286537.1"/>
    </source>
</evidence>
<proteinExistence type="predicted"/>
<gene>
    <name evidence="1" type="ORF">KUO17_05705</name>
</gene>
<reference evidence="1" key="1">
    <citation type="journal article" date="2022" name="Int. J. Syst. Evol. Microbiol.">
        <title>Pseudomonas aegrilactucae sp. nov. and Pseudomonas morbosilactucae sp. nov., pathogens causing bacterial rot of lettuce in Japan.</title>
        <authorList>
            <person name="Sawada H."/>
            <person name="Fujikawa T."/>
            <person name="Satou M."/>
        </authorList>
    </citation>
    <scope>NUCLEOTIDE SEQUENCE</scope>
    <source>
        <strain evidence="1">MAFF 301350</strain>
    </source>
</reference>
<protein>
    <submittedName>
        <fullName evidence="1">Uncharacterized protein</fullName>
    </submittedName>
</protein>
<dbReference type="AlphaFoldDB" id="A0A9Q2XGC8"/>
<name>A0A9Q2XGC8_9PSED</name>
<comment type="caution">
    <text evidence="1">The sequence shown here is derived from an EMBL/GenBank/DDBJ whole genome shotgun (WGS) entry which is preliminary data.</text>
</comment>
<sequence>MAAYERSQMVGDNRVSFADGMAPGDRQDMMDLMVYAEMYASKAVGQDAQPEAWNEFHHACLLRHGCRLISFLSSVTRPAHDLAEVRAFEVTVVQRDAEALFHDVISQSLRDLDLEAKAKRHFDSSAMPRRESDKATHCKVTPCFTDRRNQPLLCFCGLVMRFEVDVEHGLLTDTYRRYVTLTPHGGCYLFDRQAYASHRAFVLEQTRVLSQAFFRDN</sequence>
<dbReference type="Proteomes" id="UP001106592">
    <property type="component" value="Unassembled WGS sequence"/>
</dbReference>
<keyword evidence="2" id="KW-1185">Reference proteome</keyword>
<dbReference type="EMBL" id="JAHTBI010000015">
    <property type="protein sequence ID" value="MBV6286537.1"/>
    <property type="molecule type" value="Genomic_DNA"/>
</dbReference>
<evidence type="ECO:0000313" key="2">
    <source>
        <dbReference type="Proteomes" id="UP001106592"/>
    </source>
</evidence>
<reference evidence="1" key="2">
    <citation type="journal article" date="2023" name="Plant Pathol.">
        <title>Dismantling and reorganizing Pseudomonas marginalis sensu#lato.</title>
        <authorList>
            <person name="Sawada H."/>
            <person name="Fujikawa T."/>
            <person name="Satou M."/>
        </authorList>
    </citation>
    <scope>NUCLEOTIDE SEQUENCE</scope>
    <source>
        <strain evidence="1">MAFF 301350</strain>
    </source>
</reference>